<dbReference type="InterPro" id="IPR011006">
    <property type="entry name" value="CheY-like_superfamily"/>
</dbReference>
<feature type="modified residue" description="4-aspartylphosphate" evidence="8">
    <location>
        <position position="794"/>
    </location>
</feature>
<feature type="domain" description="Histidine kinase" evidence="10">
    <location>
        <begin position="381"/>
        <end position="588"/>
    </location>
</feature>
<evidence type="ECO:0000256" key="4">
    <source>
        <dbReference type="ARBA" id="ARBA00022679"/>
    </source>
</evidence>
<dbReference type="SMART" id="SM00448">
    <property type="entry name" value="REC"/>
    <property type="match status" value="1"/>
</dbReference>
<feature type="modified residue" description="Phosphohistidine" evidence="7">
    <location>
        <position position="48"/>
    </location>
</feature>
<dbReference type="GO" id="GO:0005737">
    <property type="term" value="C:cytoplasm"/>
    <property type="evidence" value="ECO:0007669"/>
    <property type="project" value="InterPro"/>
</dbReference>
<dbReference type="SMART" id="SM01231">
    <property type="entry name" value="H-kinase_dim"/>
    <property type="match status" value="1"/>
</dbReference>
<dbReference type="SMART" id="SM00073">
    <property type="entry name" value="HPT"/>
    <property type="match status" value="1"/>
</dbReference>
<dbReference type="SMART" id="SM00387">
    <property type="entry name" value="HATPase_c"/>
    <property type="match status" value="1"/>
</dbReference>
<dbReference type="PANTHER" id="PTHR43395:SF1">
    <property type="entry name" value="CHEMOTAXIS PROTEIN CHEA"/>
    <property type="match status" value="1"/>
</dbReference>
<feature type="compositionally biased region" description="Low complexity" evidence="9">
    <location>
        <begin position="191"/>
        <end position="200"/>
    </location>
</feature>
<dbReference type="SUPFAM" id="SSF52172">
    <property type="entry name" value="CheY-like"/>
    <property type="match status" value="1"/>
</dbReference>
<dbReference type="FunFam" id="3.30.565.10:FF:000016">
    <property type="entry name" value="Chemotaxis protein CheA, putative"/>
    <property type="match status" value="1"/>
</dbReference>
<evidence type="ECO:0000259" key="11">
    <source>
        <dbReference type="PROSITE" id="PS50110"/>
    </source>
</evidence>
<dbReference type="PROSITE" id="PS50851">
    <property type="entry name" value="CHEW"/>
    <property type="match status" value="1"/>
</dbReference>
<dbReference type="InterPro" id="IPR036890">
    <property type="entry name" value="HATPase_C_sf"/>
</dbReference>
<dbReference type="Gene3D" id="1.10.287.560">
    <property type="entry name" value="Histidine kinase CheA-like, homodimeric domain"/>
    <property type="match status" value="1"/>
</dbReference>
<name>A0A926UWI6_9CYAN</name>
<evidence type="ECO:0000313" key="15">
    <source>
        <dbReference type="Proteomes" id="UP000631421"/>
    </source>
</evidence>
<dbReference type="RefSeq" id="WP_190351780.1">
    <property type="nucleotide sequence ID" value="NZ_JACJPY010000050.1"/>
</dbReference>
<feature type="domain" description="CheW-like" evidence="12">
    <location>
        <begin position="590"/>
        <end position="726"/>
    </location>
</feature>
<evidence type="ECO:0000259" key="10">
    <source>
        <dbReference type="PROSITE" id="PS50109"/>
    </source>
</evidence>
<feature type="compositionally biased region" description="Pro residues" evidence="9">
    <location>
        <begin position="220"/>
        <end position="232"/>
    </location>
</feature>
<feature type="domain" description="Response regulatory" evidence="11">
    <location>
        <begin position="745"/>
        <end position="861"/>
    </location>
</feature>
<evidence type="ECO:0000256" key="2">
    <source>
        <dbReference type="ARBA" id="ARBA00012438"/>
    </source>
</evidence>
<comment type="catalytic activity">
    <reaction evidence="1">
        <text>ATP + protein L-histidine = ADP + protein N-phospho-L-histidine.</text>
        <dbReference type="EC" id="2.7.13.3"/>
    </reaction>
</comment>
<evidence type="ECO:0000313" key="14">
    <source>
        <dbReference type="EMBL" id="MBD2151362.1"/>
    </source>
</evidence>
<dbReference type="Pfam" id="PF02518">
    <property type="entry name" value="HATPase_c"/>
    <property type="match status" value="1"/>
</dbReference>
<dbReference type="PANTHER" id="PTHR43395">
    <property type="entry name" value="SENSOR HISTIDINE KINASE CHEA"/>
    <property type="match status" value="1"/>
</dbReference>
<dbReference type="Pfam" id="PF01584">
    <property type="entry name" value="CheW"/>
    <property type="match status" value="1"/>
</dbReference>
<dbReference type="InterPro" id="IPR037006">
    <property type="entry name" value="CheA-like_homodim_sf"/>
</dbReference>
<dbReference type="GO" id="GO:0000155">
    <property type="term" value="F:phosphorelay sensor kinase activity"/>
    <property type="evidence" value="ECO:0007669"/>
    <property type="project" value="InterPro"/>
</dbReference>
<dbReference type="CDD" id="cd00088">
    <property type="entry name" value="HPT"/>
    <property type="match status" value="1"/>
</dbReference>
<evidence type="ECO:0000256" key="1">
    <source>
        <dbReference type="ARBA" id="ARBA00000085"/>
    </source>
</evidence>
<dbReference type="Pfam" id="PF00072">
    <property type="entry name" value="Response_reg"/>
    <property type="match status" value="1"/>
</dbReference>
<dbReference type="SUPFAM" id="SSF50341">
    <property type="entry name" value="CheW-like"/>
    <property type="match status" value="1"/>
</dbReference>
<keyword evidence="3 8" id="KW-0597">Phosphoprotein</keyword>
<dbReference type="Gene3D" id="1.20.120.160">
    <property type="entry name" value="HPT domain"/>
    <property type="match status" value="1"/>
</dbReference>
<comment type="caution">
    <text evidence="14">The sequence shown here is derived from an EMBL/GenBank/DDBJ whole genome shotgun (WGS) entry which is preliminary data.</text>
</comment>
<dbReference type="SMART" id="SM00260">
    <property type="entry name" value="CheW"/>
    <property type="match status" value="1"/>
</dbReference>
<dbReference type="InterPro" id="IPR008207">
    <property type="entry name" value="Sig_transdc_His_kin_Hpt_dom"/>
</dbReference>
<feature type="domain" description="HPt" evidence="13">
    <location>
        <begin position="1"/>
        <end position="105"/>
    </location>
</feature>
<dbReference type="EMBL" id="JACJPY010000050">
    <property type="protein sequence ID" value="MBD2151362.1"/>
    <property type="molecule type" value="Genomic_DNA"/>
</dbReference>
<evidence type="ECO:0000256" key="7">
    <source>
        <dbReference type="PROSITE-ProRule" id="PRU00110"/>
    </source>
</evidence>
<evidence type="ECO:0000256" key="5">
    <source>
        <dbReference type="ARBA" id="ARBA00022777"/>
    </source>
</evidence>
<dbReference type="InterPro" id="IPR004105">
    <property type="entry name" value="CheA-like_dim"/>
</dbReference>
<dbReference type="SUPFAM" id="SSF47384">
    <property type="entry name" value="Homodimeric domain of signal transducing histidine kinase"/>
    <property type="match status" value="1"/>
</dbReference>
<organism evidence="14 15">
    <name type="scientific">Pseudanabaena cinerea FACHB-1277</name>
    <dbReference type="NCBI Taxonomy" id="2949581"/>
    <lineage>
        <taxon>Bacteria</taxon>
        <taxon>Bacillati</taxon>
        <taxon>Cyanobacteriota</taxon>
        <taxon>Cyanophyceae</taxon>
        <taxon>Pseudanabaenales</taxon>
        <taxon>Pseudanabaenaceae</taxon>
        <taxon>Pseudanabaena</taxon>
        <taxon>Pseudanabaena cinerea</taxon>
    </lineage>
</organism>
<dbReference type="PRINTS" id="PR00344">
    <property type="entry name" value="BCTRLSENSOR"/>
</dbReference>
<evidence type="ECO:0000259" key="12">
    <source>
        <dbReference type="PROSITE" id="PS50851"/>
    </source>
</evidence>
<evidence type="ECO:0000256" key="6">
    <source>
        <dbReference type="ARBA" id="ARBA00023012"/>
    </source>
</evidence>
<dbReference type="InterPro" id="IPR002545">
    <property type="entry name" value="CheW-lke_dom"/>
</dbReference>
<accession>A0A926UWI6</accession>
<reference evidence="14" key="2">
    <citation type="submission" date="2020-08" db="EMBL/GenBank/DDBJ databases">
        <authorList>
            <person name="Chen M."/>
            <person name="Teng W."/>
            <person name="Zhao L."/>
            <person name="Hu C."/>
            <person name="Zhou Y."/>
            <person name="Han B."/>
            <person name="Song L."/>
            <person name="Shu W."/>
        </authorList>
    </citation>
    <scope>NUCLEOTIDE SEQUENCE</scope>
    <source>
        <strain evidence="14">FACHB-1277</strain>
    </source>
</reference>
<dbReference type="Pfam" id="PF02895">
    <property type="entry name" value="H-kinase_dim"/>
    <property type="match status" value="1"/>
</dbReference>
<keyword evidence="15" id="KW-1185">Reference proteome</keyword>
<dbReference type="GO" id="GO:0006935">
    <property type="term" value="P:chemotaxis"/>
    <property type="evidence" value="ECO:0007669"/>
    <property type="project" value="InterPro"/>
</dbReference>
<keyword evidence="5 14" id="KW-0418">Kinase</keyword>
<dbReference type="PROSITE" id="PS50110">
    <property type="entry name" value="RESPONSE_REGULATORY"/>
    <property type="match status" value="1"/>
</dbReference>
<gene>
    <name evidence="14" type="ORF">H6F44_14700</name>
</gene>
<dbReference type="InterPro" id="IPR036641">
    <property type="entry name" value="HPT_dom_sf"/>
</dbReference>
<dbReference type="EC" id="2.7.13.3" evidence="2"/>
<evidence type="ECO:0000256" key="3">
    <source>
        <dbReference type="ARBA" id="ARBA00022553"/>
    </source>
</evidence>
<feature type="region of interest" description="Disordered" evidence="9">
    <location>
        <begin position="184"/>
        <end position="255"/>
    </location>
</feature>
<dbReference type="Gene3D" id="2.30.30.40">
    <property type="entry name" value="SH3 Domains"/>
    <property type="match status" value="1"/>
</dbReference>
<dbReference type="Gene3D" id="3.40.50.2300">
    <property type="match status" value="1"/>
</dbReference>
<dbReference type="InterPro" id="IPR004358">
    <property type="entry name" value="Sig_transdc_His_kin-like_C"/>
</dbReference>
<dbReference type="InterPro" id="IPR001789">
    <property type="entry name" value="Sig_transdc_resp-reg_receiver"/>
</dbReference>
<dbReference type="SUPFAM" id="SSF47226">
    <property type="entry name" value="Histidine-containing phosphotransfer domain, HPT domain"/>
    <property type="match status" value="1"/>
</dbReference>
<dbReference type="Pfam" id="PF01627">
    <property type="entry name" value="Hpt"/>
    <property type="match status" value="1"/>
</dbReference>
<dbReference type="InterPro" id="IPR003594">
    <property type="entry name" value="HATPase_dom"/>
</dbReference>
<dbReference type="InterPro" id="IPR005467">
    <property type="entry name" value="His_kinase_dom"/>
</dbReference>
<dbReference type="PROSITE" id="PS50894">
    <property type="entry name" value="HPT"/>
    <property type="match status" value="1"/>
</dbReference>
<sequence length="862" mass="95946">MYIQDEELRNVFKIASEEHIQKLEEDFLFLEKNPQDKAHLEEALREAHTLKGDARMLGISGVETLTHQVEDLLGAAKRGELEISGKMLDRLYLGLDAIRQLVHEAITDEEARISIFEVLAQLMGAEVQVAEPTQESDPFSDPFEDTGDVMMNTQPAVENLQALPNNIVPIGAMPEIVSLNRVNGNGHNGHNGHQNNGNNGVAIAPLSENSTNPKTNPTIPAAPPLNPNPQPVRSPEKPPESAIHPDLRSANGNINSTNAINNSLNATFSETDKYRIDTIRVDPQKLDALMTQVGELTVTKIRISQRLTEIEEIISLWEEWSRDTFVSRLALEKNGKVLSDISLSKEDDRHSPKNSNFHRRLEERLDRLGNQLNHLRRNTYEDTARLDSIAGDLKEGIRTLRLLPLATVFNLFPRMVRDLARQQAKEVELIIEGGDTSADKHILEEIKDPLMHLIRNAIDHGIELPSEREKAGKPRVATIRLKGLQNARSVIIEISDDGRGLNIDQIRQAAIQRGICREEELASMSEAQIHNLVFTSGFSTRLAVTQMSGRGVGLDVVRTNIERLKGDVWVESRAGQGCLFRMQIDTTLATTHVLIAAVKDTPYAMPVEFVQTTRLIPRQDIFSIEGSHTITIDDHPVSVAWLSDLLELDVSDRSFNHKSLPCIILKIGVERLGLIVDALLDEQDVVIKQQSKLLKRIRNVSGATILGTGEVCMVLNPSDLLKSARKRAGFVSASKLLESVQRKKIVLMVEDSITVRTQVKRILENAGYEVIAAVDGLDGYEKLRTKSVDAVVSDIQMPHLDGLELTARIRQHKEYTDLPVILVTSLASEEDKRRGVEVGANAYIVKSAFDQNVLLETLGRLI</sequence>
<dbReference type="InterPro" id="IPR051315">
    <property type="entry name" value="Bact_Chemotaxis_CheA"/>
</dbReference>
<dbReference type="Proteomes" id="UP000631421">
    <property type="component" value="Unassembled WGS sequence"/>
</dbReference>
<keyword evidence="6" id="KW-0902">Two-component regulatory system</keyword>
<evidence type="ECO:0000256" key="8">
    <source>
        <dbReference type="PROSITE-ProRule" id="PRU00169"/>
    </source>
</evidence>
<dbReference type="Gene3D" id="3.30.565.10">
    <property type="entry name" value="Histidine kinase-like ATPase, C-terminal domain"/>
    <property type="match status" value="1"/>
</dbReference>
<keyword evidence="4" id="KW-0808">Transferase</keyword>
<evidence type="ECO:0000256" key="9">
    <source>
        <dbReference type="SAM" id="MobiDB-lite"/>
    </source>
</evidence>
<evidence type="ECO:0000259" key="13">
    <source>
        <dbReference type="PROSITE" id="PS50894"/>
    </source>
</evidence>
<dbReference type="PROSITE" id="PS50109">
    <property type="entry name" value="HIS_KIN"/>
    <property type="match status" value="1"/>
</dbReference>
<feature type="compositionally biased region" description="Basic and acidic residues" evidence="9">
    <location>
        <begin position="234"/>
        <end position="247"/>
    </location>
</feature>
<dbReference type="InterPro" id="IPR036097">
    <property type="entry name" value="HisK_dim/P_sf"/>
</dbReference>
<reference evidence="14" key="1">
    <citation type="journal article" date="2015" name="ISME J.">
        <title>Draft Genome Sequence of Streptomyces incarnatus NRRL8089, which Produces the Nucleoside Antibiotic Sinefungin.</title>
        <authorList>
            <person name="Oshima K."/>
            <person name="Hattori M."/>
            <person name="Shimizu H."/>
            <person name="Fukuda K."/>
            <person name="Nemoto M."/>
            <person name="Inagaki K."/>
            <person name="Tamura T."/>
        </authorList>
    </citation>
    <scope>NUCLEOTIDE SEQUENCE</scope>
    <source>
        <strain evidence="14">FACHB-1277</strain>
    </source>
</reference>
<dbReference type="AlphaFoldDB" id="A0A926UWI6"/>
<protein>
    <recommendedName>
        <fullName evidence="2">histidine kinase</fullName>
        <ecNumber evidence="2">2.7.13.3</ecNumber>
    </recommendedName>
</protein>
<dbReference type="InterPro" id="IPR036061">
    <property type="entry name" value="CheW-like_dom_sf"/>
</dbReference>
<dbReference type="SUPFAM" id="SSF55874">
    <property type="entry name" value="ATPase domain of HSP90 chaperone/DNA topoisomerase II/histidine kinase"/>
    <property type="match status" value="1"/>
</dbReference>
<proteinExistence type="predicted"/>